<proteinExistence type="predicted"/>
<accession>A0A9E7MQ89</accession>
<keyword evidence="2" id="KW-1185">Reference proteome</keyword>
<protein>
    <submittedName>
        <fullName evidence="1">Uncharacterized protein</fullName>
    </submittedName>
</protein>
<organism evidence="1 2">
    <name type="scientific">Janthinobacterium phage vB_JliS-Donnerlittchen</name>
    <dbReference type="NCBI Taxonomy" id="2948610"/>
    <lineage>
        <taxon>Viruses</taxon>
        <taxon>Duplodnaviria</taxon>
        <taxon>Heunggongvirae</taxon>
        <taxon>Uroviricota</taxon>
        <taxon>Caudoviricetes</taxon>
        <taxon>Mesyanzhinovviridae</taxon>
        <taxon>Bradleyvirinae</taxon>
        <taxon>Donnerlittchenvirus</taxon>
        <taxon>Donnerlittchenvirus donnerlittchenvirus</taxon>
    </lineage>
</organism>
<sequence length="238" mass="24818">MTLIIRAVGDGVDFSSNALGGVLTSLRAGLIGEYVFGGSLSASLENWANADLPMTAIGSPTIGSNYADLGAAGFATGLFESADITMIGIGYGTEANFTSMVTNFKGSNAATSSGIFLHPGNDLLYLQAHSTDNTNQNITLALAQPDSAYRFQAGRISAGTNYAQELDQYIGGVHTFNHQVIAKTRVGNSTDQLKISTGFTAAVRMAGALIYNRALSDAELLQVYEEVSSALAVRGVTV</sequence>
<reference evidence="1" key="1">
    <citation type="submission" date="2022-05" db="EMBL/GenBank/DDBJ databases">
        <authorList>
            <person name="Friedrich I."/>
            <person name="Poehlein A."/>
            <person name="Schneider D."/>
            <person name="Hertel R."/>
            <person name="Daniel R."/>
        </authorList>
    </citation>
    <scope>NUCLEOTIDE SEQUENCE</scope>
</reference>
<dbReference type="EMBL" id="ON529854">
    <property type="protein sequence ID" value="USN14414.1"/>
    <property type="molecule type" value="Genomic_DNA"/>
</dbReference>
<name>A0A9E7MQ89_9CAUD</name>
<dbReference type="Proteomes" id="UP001057102">
    <property type="component" value="Segment"/>
</dbReference>
<evidence type="ECO:0000313" key="2">
    <source>
        <dbReference type="Proteomes" id="UP001057102"/>
    </source>
</evidence>
<evidence type="ECO:0000313" key="1">
    <source>
        <dbReference type="EMBL" id="USN14414.1"/>
    </source>
</evidence>
<gene>
    <name evidence="1" type="ORF">DONNERLITTCHEN_00130</name>
</gene>